<evidence type="ECO:0000313" key="2">
    <source>
        <dbReference type="EMBL" id="AGW43601.1"/>
    </source>
</evidence>
<accession>U3PDJ5</accession>
<dbReference type="KEGG" id="vg:17699697"/>
<dbReference type="Gene3D" id="3.90.75.20">
    <property type="match status" value="1"/>
</dbReference>
<gene>
    <name evidence="2" type="ORF">JG068_019</name>
</gene>
<organism evidence="2 3">
    <name type="scientific">Burkholderia phage JG068</name>
    <dbReference type="NCBI Taxonomy" id="1401297"/>
    <lineage>
        <taxon>Viruses</taxon>
        <taxon>Duplodnaviria</taxon>
        <taxon>Heunggongvirae</taxon>
        <taxon>Uroviricota</taxon>
        <taxon>Caudoviricetes</taxon>
        <taxon>Autographivirales</taxon>
        <taxon>Autonotataviridae</taxon>
        <taxon>Mguuvirus</taxon>
        <taxon>Mguuvirus JG068</taxon>
    </lineage>
</organism>
<keyword evidence="3" id="KW-1185">Reference proteome</keyword>
<dbReference type="Pfam" id="PF13392">
    <property type="entry name" value="HNH_3"/>
    <property type="match status" value="1"/>
</dbReference>
<reference evidence="2 3" key="1">
    <citation type="journal article" date="2013" name="BMC Genomics">
        <title>Genomic characterization of JG068, a novel virulent podovirus active against Burkholderia cenocepacia.</title>
        <authorList>
            <person name="Lynch K.H."/>
            <person name="Abdu A.H."/>
            <person name="Schobert M."/>
            <person name="Dennis J.J."/>
        </authorList>
    </citation>
    <scope>NUCLEOTIDE SEQUENCE [LARGE SCALE GENOMIC DNA]</scope>
</reference>
<dbReference type="SUPFAM" id="SSF54060">
    <property type="entry name" value="His-Me finger endonucleases"/>
    <property type="match status" value="1"/>
</dbReference>
<dbReference type="InterPro" id="IPR044925">
    <property type="entry name" value="His-Me_finger_sf"/>
</dbReference>
<keyword evidence="2" id="KW-0255">Endonuclease</keyword>
<protein>
    <submittedName>
        <fullName evidence="2">HNH endonuclease</fullName>
    </submittedName>
</protein>
<proteinExistence type="predicted"/>
<feature type="domain" description="HNH nuclease" evidence="1">
    <location>
        <begin position="26"/>
        <end position="70"/>
    </location>
</feature>
<dbReference type="GO" id="GO:0004519">
    <property type="term" value="F:endonuclease activity"/>
    <property type="evidence" value="ECO:0007669"/>
    <property type="project" value="UniProtKB-KW"/>
</dbReference>
<dbReference type="RefSeq" id="YP_008853858.1">
    <property type="nucleotide sequence ID" value="NC_022916.1"/>
</dbReference>
<dbReference type="EMBL" id="KC853746">
    <property type="protein sequence ID" value="AGW43601.1"/>
    <property type="molecule type" value="Genomic_DNA"/>
</dbReference>
<dbReference type="InterPro" id="IPR003615">
    <property type="entry name" value="HNH_nuc"/>
</dbReference>
<keyword evidence="2" id="KW-0378">Hydrolase</keyword>
<keyword evidence="2" id="KW-0540">Nuclease</keyword>
<evidence type="ECO:0000313" key="3">
    <source>
        <dbReference type="Proteomes" id="UP000016892"/>
    </source>
</evidence>
<name>U3PDJ5_9CAUD</name>
<dbReference type="OrthoDB" id="21336at10239"/>
<dbReference type="GeneID" id="17699697"/>
<dbReference type="Proteomes" id="UP000016892">
    <property type="component" value="Segment"/>
</dbReference>
<sequence length="100" mass="11412">MALCEGGRGGEYRRLQLCRDGRKVNHYVHRLIAEAFIPNPSGLPEVNHIDGDKTNNRKGNLEWVSPSDNKYHAVDTGLWPVGKKHYAYKHGKYSTHKEQV</sequence>
<evidence type="ECO:0000259" key="1">
    <source>
        <dbReference type="Pfam" id="PF13392"/>
    </source>
</evidence>